<dbReference type="InterPro" id="IPR018936">
    <property type="entry name" value="PI3/4_kinase_CS"/>
</dbReference>
<evidence type="ECO:0000313" key="5">
    <source>
        <dbReference type="Proteomes" id="UP000481153"/>
    </source>
</evidence>
<proteinExistence type="predicted"/>
<dbReference type="Proteomes" id="UP000481153">
    <property type="component" value="Unassembled WGS sequence"/>
</dbReference>
<dbReference type="GO" id="GO:0004430">
    <property type="term" value="F:1-phosphatidylinositol 4-kinase activity"/>
    <property type="evidence" value="ECO:0007669"/>
    <property type="project" value="TreeGrafter"/>
</dbReference>
<dbReference type="PROSITE" id="PS00916">
    <property type="entry name" value="PI3_4_KINASE_2"/>
    <property type="match status" value="1"/>
</dbReference>
<dbReference type="AlphaFoldDB" id="A0A6G0W502"/>
<dbReference type="PROSITE" id="PS00915">
    <property type="entry name" value="PI3_4_KINASE_1"/>
    <property type="match status" value="1"/>
</dbReference>
<dbReference type="SUPFAM" id="SSF50729">
    <property type="entry name" value="PH domain-like"/>
    <property type="match status" value="1"/>
</dbReference>
<reference evidence="4 5" key="1">
    <citation type="submission" date="2019-07" db="EMBL/GenBank/DDBJ databases">
        <title>Genomics analysis of Aphanomyces spp. identifies a new class of oomycete effector associated with host adaptation.</title>
        <authorList>
            <person name="Gaulin E."/>
        </authorList>
    </citation>
    <scope>NUCLEOTIDE SEQUENCE [LARGE SCALE GENOMIC DNA]</scope>
    <source>
        <strain evidence="4 5">ATCC 201684</strain>
    </source>
</reference>
<feature type="domain" description="PI3K/PI4K catalytic" evidence="3">
    <location>
        <begin position="614"/>
        <end position="899"/>
    </location>
</feature>
<dbReference type="GO" id="GO:0016020">
    <property type="term" value="C:membrane"/>
    <property type="evidence" value="ECO:0007669"/>
    <property type="project" value="TreeGrafter"/>
</dbReference>
<dbReference type="PANTHER" id="PTHR10048:SF22">
    <property type="entry name" value="PHOSPHATIDYLINOSITOL 4-KINASE BETA"/>
    <property type="match status" value="1"/>
</dbReference>
<dbReference type="Gene3D" id="1.10.1070.11">
    <property type="entry name" value="Phosphatidylinositol 3-/4-kinase, catalytic domain"/>
    <property type="match status" value="1"/>
</dbReference>
<dbReference type="VEuPathDB" id="FungiDB:AeMF1_019715"/>
<dbReference type="InterPro" id="IPR000403">
    <property type="entry name" value="PI3/4_kinase_cat_dom"/>
</dbReference>
<comment type="caution">
    <text evidence="4">The sequence shown here is derived from an EMBL/GenBank/DDBJ whole genome shotgun (WGS) entry which is preliminary data.</text>
</comment>
<dbReference type="SMART" id="SM00146">
    <property type="entry name" value="PI3Kc"/>
    <property type="match status" value="1"/>
</dbReference>
<accession>A0A6G0W502</accession>
<dbReference type="GO" id="GO:0046854">
    <property type="term" value="P:phosphatidylinositol phosphate biosynthetic process"/>
    <property type="evidence" value="ECO:0007669"/>
    <property type="project" value="InterPro"/>
</dbReference>
<dbReference type="Pfam" id="PF00454">
    <property type="entry name" value="PI3_PI4_kinase"/>
    <property type="match status" value="1"/>
</dbReference>
<evidence type="ECO:0000313" key="4">
    <source>
        <dbReference type="EMBL" id="KAF0722093.1"/>
    </source>
</evidence>
<keyword evidence="2" id="KW-0418">Kinase</keyword>
<dbReference type="InterPro" id="IPR011009">
    <property type="entry name" value="Kinase-like_dom_sf"/>
</dbReference>
<dbReference type="EMBL" id="VJMJ01000349">
    <property type="protein sequence ID" value="KAF0722093.1"/>
    <property type="molecule type" value="Genomic_DNA"/>
</dbReference>
<dbReference type="Gene3D" id="3.30.1010.10">
    <property type="entry name" value="Phosphatidylinositol 3-kinase Catalytic Subunit, Chain A, domain 4"/>
    <property type="match status" value="1"/>
</dbReference>
<gene>
    <name evidence="4" type="ORF">Ae201684_018729</name>
</gene>
<organism evidence="4 5">
    <name type="scientific">Aphanomyces euteiches</name>
    <dbReference type="NCBI Taxonomy" id="100861"/>
    <lineage>
        <taxon>Eukaryota</taxon>
        <taxon>Sar</taxon>
        <taxon>Stramenopiles</taxon>
        <taxon>Oomycota</taxon>
        <taxon>Saprolegniomycetes</taxon>
        <taxon>Saprolegniales</taxon>
        <taxon>Verrucalvaceae</taxon>
        <taxon>Aphanomyces</taxon>
    </lineage>
</organism>
<dbReference type="PANTHER" id="PTHR10048">
    <property type="entry name" value="PHOSPHATIDYLINOSITOL KINASE"/>
    <property type="match status" value="1"/>
</dbReference>
<evidence type="ECO:0000256" key="2">
    <source>
        <dbReference type="ARBA" id="ARBA00022777"/>
    </source>
</evidence>
<protein>
    <recommendedName>
        <fullName evidence="3">PI3K/PI4K catalytic domain-containing protein</fullName>
    </recommendedName>
</protein>
<keyword evidence="5" id="KW-1185">Reference proteome</keyword>
<dbReference type="InterPro" id="IPR036940">
    <property type="entry name" value="PI3/4_kinase_cat_sf"/>
</dbReference>
<dbReference type="SUPFAM" id="SSF56112">
    <property type="entry name" value="Protein kinase-like (PK-like)"/>
    <property type="match status" value="1"/>
</dbReference>
<name>A0A6G0W502_9STRA</name>
<sequence>MVMSLDRDKSAIRRRATIAPLVEETNATARKNDSSLTRPVQSYIYRAYLTLHLSINDTSYRTLCWLQSDGSLTWHTSEGTIATIVCIAASLDESDFLGERFFVETIKGERWTCYTKSKTERDAWMHALQAAFASANDDTSLASHLAEEVDFHACYEAAHVQLEAWTNMVEQLSQTPYGIWKETRHWRLFRSAERQPVLKLQKKMLMTTEVDTFSLVLGLYVYVKNPMMIVTLLAQLSVHADVHIVDVELYWPQILHWGIIYWSGCQSVNMQLFYLHFLSGVCRRSTQLAIKTAWECEAARVDAAKAKDNSRFAAIVLIQVYACQLSLSAVATAKMAETCYGPQLTRAHHQQLQSLFNASQVLLGSSQSGLFGEWLAATTSAEIDRVQSRMRAEYSSGAFYLDPLPTSTPSSSSSTVSSAASLRGQMITEDDADEMEALLREFAMADSVPEVEDPLVVFEDTMHLVHSLVVASQNFKRLIDDPRDRKKHLPVVLARLRETMPAKAVLPLDTPVRVVDVLLDEGTVFSTKARAPTMVWFEAVSLPPMMTLRPAPLNPVVYFADRLLQDVLDVAVSSSSGSSREPTMVETHLSLLDASFDDVANVSTPRHVESFLDKKDRIRAARSRNKELVAGWDVVPVIAKSFDDMRQEVFVMQLMHLFDGIFQQEGMGSGDQLWLRPYSIMCCGEDCGLMEVLIDSMSISDAKKHFLSSTGGPTATLMDIFTKRYGPPDSAHFQVARKNFIRSMAAYSLFCYVLQIKDRHNGNLMLHADGYVMHIDFGFCFGTAPGGSFSIERAPFKLTDEMIQVMGPAGMTAFQGLLADGLVALHRHATRVSSFAIASLDTDTAPCAGSSDFARVTISMLCRGYWMKNGFASMQSHLSLEAPAVSALNYMTHSSIARMGT</sequence>
<dbReference type="GO" id="GO:0005737">
    <property type="term" value="C:cytoplasm"/>
    <property type="evidence" value="ECO:0007669"/>
    <property type="project" value="TreeGrafter"/>
</dbReference>
<dbReference type="InterPro" id="IPR015433">
    <property type="entry name" value="PI3/4_kinase"/>
</dbReference>
<dbReference type="GO" id="GO:0048015">
    <property type="term" value="P:phosphatidylinositol-mediated signaling"/>
    <property type="evidence" value="ECO:0007669"/>
    <property type="project" value="TreeGrafter"/>
</dbReference>
<dbReference type="PROSITE" id="PS50290">
    <property type="entry name" value="PI3_4_KINASE_3"/>
    <property type="match status" value="1"/>
</dbReference>
<evidence type="ECO:0000256" key="1">
    <source>
        <dbReference type="ARBA" id="ARBA00022679"/>
    </source>
</evidence>
<evidence type="ECO:0000259" key="3">
    <source>
        <dbReference type="PROSITE" id="PS50290"/>
    </source>
</evidence>
<keyword evidence="1" id="KW-0808">Transferase</keyword>